<protein>
    <recommendedName>
        <fullName evidence="4">DUF4367 domain-containing protein</fullName>
    </recommendedName>
</protein>
<keyword evidence="1" id="KW-0472">Membrane</keyword>
<dbReference type="EMBL" id="JAXAVV010000026">
    <property type="protein sequence ID" value="MDX8055181.1"/>
    <property type="molecule type" value="Genomic_DNA"/>
</dbReference>
<evidence type="ECO:0000313" key="3">
    <source>
        <dbReference type="Proteomes" id="UP001271792"/>
    </source>
</evidence>
<proteinExistence type="predicted"/>
<name>A0ABU4U3U2_9PSEU</name>
<evidence type="ECO:0008006" key="4">
    <source>
        <dbReference type="Google" id="ProtNLM"/>
    </source>
</evidence>
<reference evidence="2 3" key="2">
    <citation type="submission" date="2023-11" db="EMBL/GenBank/DDBJ databases">
        <authorList>
            <person name="Lara A.C."/>
            <person name="Chronakova A."/>
        </authorList>
    </citation>
    <scope>NUCLEOTIDE SEQUENCE [LARGE SCALE GENOMIC DNA]</scope>
    <source>
        <strain evidence="2 3">BCCO 10_0798</strain>
    </source>
</reference>
<evidence type="ECO:0000313" key="2">
    <source>
        <dbReference type="EMBL" id="MDX8055181.1"/>
    </source>
</evidence>
<sequence>MNDTEQLIKEALGQLAERTPHPGPTLNALRRKRKRQRNNIFLIATAGMAAVVVLIFAGVIASDRYTPPNPNDAAAALVPDNATGALKYQPHWLPTGFTETLRAAHDGKTTRVWVPSDAPADAPQIDGPNIQLSSGQGYGGRADGWQNTTVRGLNARVQVNGSTAIVEWKAQETLVVQVQDVGDSRDTALRVADSVRADSNATFQAPFKLKDRQADVFSGSSPGDWRAKISAEPIEVTVTSRAPFAFGTQTSPVAVRGKTGTVDGSTVWVQEGDLWIRATSLEPGKSVDELVAAVNDVELASNVDTGWIRKK</sequence>
<dbReference type="Proteomes" id="UP001271792">
    <property type="component" value="Unassembled WGS sequence"/>
</dbReference>
<reference evidence="2 3" key="1">
    <citation type="submission" date="2023-11" db="EMBL/GenBank/DDBJ databases">
        <title>Lentzea sokolovensis, sp. nov., Lentzea kristufkii, sp. nov., and Lentzea miocenensis, sp. nov., rare actinobacteria from Sokolov Coal Basin, Miocene lacustrine sediment, Czech Republic.</title>
        <authorList>
            <person name="Lara A."/>
            <person name="Kotroba L."/>
            <person name="Nouioui I."/>
            <person name="Neumann-Schaal M."/>
            <person name="Mast Y."/>
            <person name="Chronakova A."/>
        </authorList>
    </citation>
    <scope>NUCLEOTIDE SEQUENCE [LARGE SCALE GENOMIC DNA]</scope>
    <source>
        <strain evidence="2 3">BCCO 10_0798</strain>
    </source>
</reference>
<comment type="caution">
    <text evidence="2">The sequence shown here is derived from an EMBL/GenBank/DDBJ whole genome shotgun (WGS) entry which is preliminary data.</text>
</comment>
<accession>A0ABU4U3U2</accession>
<keyword evidence="1" id="KW-0812">Transmembrane</keyword>
<gene>
    <name evidence="2" type="ORF">SK571_37905</name>
</gene>
<dbReference type="RefSeq" id="WP_319988933.1">
    <property type="nucleotide sequence ID" value="NZ_JAXAVV010000026.1"/>
</dbReference>
<keyword evidence="3" id="KW-1185">Reference proteome</keyword>
<feature type="transmembrane region" description="Helical" evidence="1">
    <location>
        <begin position="40"/>
        <end position="61"/>
    </location>
</feature>
<organism evidence="2 3">
    <name type="scientific">Lentzea kristufekii</name>
    <dbReference type="NCBI Taxonomy" id="3095430"/>
    <lineage>
        <taxon>Bacteria</taxon>
        <taxon>Bacillati</taxon>
        <taxon>Actinomycetota</taxon>
        <taxon>Actinomycetes</taxon>
        <taxon>Pseudonocardiales</taxon>
        <taxon>Pseudonocardiaceae</taxon>
        <taxon>Lentzea</taxon>
    </lineage>
</organism>
<keyword evidence="1" id="KW-1133">Transmembrane helix</keyword>
<evidence type="ECO:0000256" key="1">
    <source>
        <dbReference type="SAM" id="Phobius"/>
    </source>
</evidence>